<dbReference type="GO" id="GO:0005829">
    <property type="term" value="C:cytosol"/>
    <property type="evidence" value="ECO:0007669"/>
    <property type="project" value="TreeGrafter"/>
</dbReference>
<dbReference type="GO" id="GO:0016491">
    <property type="term" value="F:oxidoreductase activity"/>
    <property type="evidence" value="ECO:0007669"/>
    <property type="project" value="InterPro"/>
</dbReference>
<dbReference type="GO" id="GO:0072330">
    <property type="term" value="P:monocarboxylic acid biosynthetic process"/>
    <property type="evidence" value="ECO:0007669"/>
    <property type="project" value="UniProtKB-ARBA"/>
</dbReference>
<dbReference type="SUPFAM" id="SSF56801">
    <property type="entry name" value="Acetyl-CoA synthetase-like"/>
    <property type="match status" value="2"/>
</dbReference>
<dbReference type="InterPro" id="IPR010071">
    <property type="entry name" value="AA_adenyl_dom"/>
</dbReference>
<keyword evidence="5" id="KW-0597">Phosphoprotein</keyword>
<dbReference type="InterPro" id="IPR006162">
    <property type="entry name" value="Ppantetheine_attach_site"/>
</dbReference>
<dbReference type="FunFam" id="1.10.1200.10:FF:000005">
    <property type="entry name" value="Nonribosomal peptide synthetase 1"/>
    <property type="match status" value="1"/>
</dbReference>
<dbReference type="CDD" id="cd19531">
    <property type="entry name" value="LCL_NRPS-like"/>
    <property type="match status" value="1"/>
</dbReference>
<dbReference type="NCBIfam" id="TIGR01733">
    <property type="entry name" value="AA-adenyl-dom"/>
    <property type="match status" value="2"/>
</dbReference>
<dbReference type="FunFam" id="3.40.50.12780:FF:000012">
    <property type="entry name" value="Non-ribosomal peptide synthetase"/>
    <property type="match status" value="2"/>
</dbReference>
<accession>A0A3S7V076</accession>
<dbReference type="SUPFAM" id="SSF55469">
    <property type="entry name" value="FMN-dependent nitroreductase-like"/>
    <property type="match status" value="1"/>
</dbReference>
<evidence type="ECO:0000259" key="10">
    <source>
        <dbReference type="PROSITE" id="PS50075"/>
    </source>
</evidence>
<dbReference type="FunFam" id="2.30.38.10:FF:000001">
    <property type="entry name" value="Non-ribosomal peptide synthetase PvdI"/>
    <property type="match status" value="1"/>
</dbReference>
<comment type="pathway">
    <text evidence="2">Siderophore biosynthesis.</text>
</comment>
<dbReference type="PROSITE" id="PS50075">
    <property type="entry name" value="CARRIER"/>
    <property type="match status" value="2"/>
</dbReference>
<evidence type="ECO:0000256" key="2">
    <source>
        <dbReference type="ARBA" id="ARBA00004924"/>
    </source>
</evidence>
<dbReference type="SMART" id="SM00823">
    <property type="entry name" value="PKS_PP"/>
    <property type="match status" value="2"/>
</dbReference>
<dbReference type="InterPro" id="IPR025110">
    <property type="entry name" value="AMP-bd_C"/>
</dbReference>
<comment type="catalytic activity">
    <reaction evidence="7">
        <text>holo-[peptidyl-carrier protein] + L-cysteine + ATP = L-cysteinyl-[peptidyl-carrier protein] + AMP + diphosphate</text>
        <dbReference type="Rhea" id="RHEA:61680"/>
        <dbReference type="Rhea" id="RHEA-COMP:11480"/>
        <dbReference type="Rhea" id="RHEA-COMP:15906"/>
        <dbReference type="ChEBI" id="CHEBI:30616"/>
        <dbReference type="ChEBI" id="CHEBI:33019"/>
        <dbReference type="ChEBI" id="CHEBI:35235"/>
        <dbReference type="ChEBI" id="CHEBI:64479"/>
        <dbReference type="ChEBI" id="CHEBI:144926"/>
        <dbReference type="ChEBI" id="CHEBI:456215"/>
        <dbReference type="EC" id="6.2.1.69"/>
    </reaction>
    <physiologicalReaction direction="left-to-right" evidence="7">
        <dbReference type="Rhea" id="RHEA:61681"/>
    </physiologicalReaction>
</comment>
<keyword evidence="4" id="KW-0596">Phosphopantetheine</keyword>
<dbReference type="Pfam" id="PF00501">
    <property type="entry name" value="AMP-binding"/>
    <property type="match status" value="2"/>
</dbReference>
<dbReference type="FunFam" id="3.30.559.30:FF:000006">
    <property type="entry name" value="Yersiniabactin polyketide/non-ribosomal peptide synthetase"/>
    <property type="match status" value="1"/>
</dbReference>
<evidence type="ECO:0000256" key="9">
    <source>
        <dbReference type="ARBA" id="ARBA00079103"/>
    </source>
</evidence>
<evidence type="ECO:0000256" key="1">
    <source>
        <dbReference type="ARBA" id="ARBA00001957"/>
    </source>
</evidence>
<dbReference type="SUPFAM" id="SSF52777">
    <property type="entry name" value="CoA-dependent acyltransferases"/>
    <property type="match status" value="6"/>
</dbReference>
<comment type="cofactor">
    <cofactor evidence="1">
        <name>pantetheine 4'-phosphate</name>
        <dbReference type="ChEBI" id="CHEBI:47942"/>
    </cofactor>
</comment>
<dbReference type="PROSITE" id="PS00455">
    <property type="entry name" value="AMP_BINDING"/>
    <property type="match status" value="2"/>
</dbReference>
<organism evidence="11">
    <name type="scientific">Phaselicystis flava</name>
    <dbReference type="NCBI Taxonomy" id="525924"/>
    <lineage>
        <taxon>Bacteria</taxon>
        <taxon>Pseudomonadati</taxon>
        <taxon>Myxococcota</taxon>
        <taxon>Polyangia</taxon>
        <taxon>Polyangiales</taxon>
        <taxon>Phaselicystidaceae</taxon>
        <taxon>Phaselicystis</taxon>
    </lineage>
</organism>
<dbReference type="CDD" id="cd02142">
    <property type="entry name" value="McbC_SagB-like_oxidoreductase"/>
    <property type="match status" value="1"/>
</dbReference>
<dbReference type="FunFam" id="3.30.559.10:FF:000023">
    <property type="entry name" value="Non-ribosomal peptide synthetase"/>
    <property type="match status" value="1"/>
</dbReference>
<dbReference type="Gene3D" id="3.30.559.30">
    <property type="entry name" value="Nonribosomal peptide synthetase, condensation domain"/>
    <property type="match status" value="3"/>
</dbReference>
<dbReference type="GO" id="GO:0031177">
    <property type="term" value="F:phosphopantetheine binding"/>
    <property type="evidence" value="ECO:0007669"/>
    <property type="project" value="InterPro"/>
</dbReference>
<dbReference type="InterPro" id="IPR000415">
    <property type="entry name" value="Nitroreductase-like"/>
</dbReference>
<feature type="domain" description="Carrier" evidence="10">
    <location>
        <begin position="2355"/>
        <end position="2429"/>
    </location>
</feature>
<dbReference type="Gene3D" id="2.30.38.10">
    <property type="entry name" value="Luciferase, Domain 3"/>
    <property type="match status" value="2"/>
</dbReference>
<dbReference type="Pfam" id="PF00881">
    <property type="entry name" value="Nitroreductase"/>
    <property type="match status" value="1"/>
</dbReference>
<dbReference type="PANTHER" id="PTHR45527:SF1">
    <property type="entry name" value="FATTY ACID SYNTHASE"/>
    <property type="match status" value="1"/>
</dbReference>
<dbReference type="EMBL" id="MH908922">
    <property type="protein sequence ID" value="AYM54403.1"/>
    <property type="molecule type" value="Genomic_DNA"/>
</dbReference>
<dbReference type="Gene3D" id="3.40.50.980">
    <property type="match status" value="4"/>
</dbReference>
<dbReference type="FunFam" id="3.40.50.980:FF:000001">
    <property type="entry name" value="Non-ribosomal peptide synthetase"/>
    <property type="match status" value="2"/>
</dbReference>
<protein>
    <recommendedName>
        <fullName evidence="9">L-cysteine--[L-cysteinyl-carrier protein] ligase</fullName>
        <ecNumber evidence="8">6.2.1.69</ecNumber>
    </recommendedName>
    <alternativeName>
        <fullName evidence="9">L-cysteine--[L-cysteinyl-carrier protein] ligase</fullName>
    </alternativeName>
</protein>
<name>A0A3S7V076_9BACT</name>
<dbReference type="InterPro" id="IPR029479">
    <property type="entry name" value="Nitroreductase"/>
</dbReference>
<dbReference type="Pfam" id="PF00550">
    <property type="entry name" value="PP-binding"/>
    <property type="match status" value="2"/>
</dbReference>
<evidence type="ECO:0000256" key="6">
    <source>
        <dbReference type="ARBA" id="ARBA00022598"/>
    </source>
</evidence>
<dbReference type="FunFam" id="3.30.300.30:FF:000010">
    <property type="entry name" value="Enterobactin synthetase component F"/>
    <property type="match status" value="1"/>
</dbReference>
<dbReference type="GO" id="GO:0044550">
    <property type="term" value="P:secondary metabolite biosynthetic process"/>
    <property type="evidence" value="ECO:0007669"/>
    <property type="project" value="UniProtKB-ARBA"/>
</dbReference>
<dbReference type="InterPro" id="IPR001242">
    <property type="entry name" value="Condensation_dom"/>
</dbReference>
<dbReference type="FunFam" id="3.30.559.10:FF:000012">
    <property type="entry name" value="Non-ribosomal peptide synthetase"/>
    <property type="match status" value="1"/>
</dbReference>
<dbReference type="InterPro" id="IPR045851">
    <property type="entry name" value="AMP-bd_C_sf"/>
</dbReference>
<dbReference type="FunFam" id="1.10.1200.10:FF:000016">
    <property type="entry name" value="Non-ribosomal peptide synthase"/>
    <property type="match status" value="1"/>
</dbReference>
<dbReference type="Gene3D" id="3.40.109.10">
    <property type="entry name" value="NADH Oxidase"/>
    <property type="match status" value="1"/>
</dbReference>
<evidence type="ECO:0000256" key="8">
    <source>
        <dbReference type="ARBA" id="ARBA00066651"/>
    </source>
</evidence>
<dbReference type="CDD" id="cd19535">
    <property type="entry name" value="Cyc_NRPS"/>
    <property type="match status" value="1"/>
</dbReference>
<dbReference type="PROSITE" id="PS00012">
    <property type="entry name" value="PHOSPHOPANTETHEINE"/>
    <property type="match status" value="2"/>
</dbReference>
<proteinExistence type="inferred from homology"/>
<dbReference type="InterPro" id="IPR036736">
    <property type="entry name" value="ACP-like_sf"/>
</dbReference>
<dbReference type="EC" id="6.2.1.69" evidence="8"/>
<dbReference type="InterPro" id="IPR009081">
    <property type="entry name" value="PP-bd_ACP"/>
</dbReference>
<dbReference type="Pfam" id="PF13193">
    <property type="entry name" value="AMP-binding_C"/>
    <property type="match status" value="2"/>
</dbReference>
<dbReference type="GO" id="GO:0043041">
    <property type="term" value="P:amino acid activation for nonribosomal peptide biosynthetic process"/>
    <property type="evidence" value="ECO:0007669"/>
    <property type="project" value="TreeGrafter"/>
</dbReference>
<dbReference type="Pfam" id="PF00668">
    <property type="entry name" value="Condensation"/>
    <property type="match status" value="3"/>
</dbReference>
<evidence type="ECO:0000256" key="7">
    <source>
        <dbReference type="ARBA" id="ARBA00052643"/>
    </source>
</evidence>
<dbReference type="InterPro" id="IPR020806">
    <property type="entry name" value="PKS_PP-bd"/>
</dbReference>
<dbReference type="NCBIfam" id="NF003417">
    <property type="entry name" value="PRK04813.1"/>
    <property type="match status" value="3"/>
</dbReference>
<dbReference type="InterPro" id="IPR057737">
    <property type="entry name" value="Condensation_MtbB-like"/>
</dbReference>
<evidence type="ECO:0000256" key="5">
    <source>
        <dbReference type="ARBA" id="ARBA00022553"/>
    </source>
</evidence>
<evidence type="ECO:0000313" key="11">
    <source>
        <dbReference type="EMBL" id="AYM54403.1"/>
    </source>
</evidence>
<dbReference type="InterPro" id="IPR020845">
    <property type="entry name" value="AMP-binding_CS"/>
</dbReference>
<comment type="similarity">
    <text evidence="3">Belongs to the ATP-dependent AMP-binding enzyme family.</text>
</comment>
<dbReference type="PANTHER" id="PTHR45527">
    <property type="entry name" value="NONRIBOSOMAL PEPTIDE SYNTHETASE"/>
    <property type="match status" value="1"/>
</dbReference>
<feature type="domain" description="Carrier" evidence="10">
    <location>
        <begin position="1026"/>
        <end position="1101"/>
    </location>
</feature>
<keyword evidence="6" id="KW-0436">Ligase</keyword>
<evidence type="ECO:0000256" key="3">
    <source>
        <dbReference type="ARBA" id="ARBA00006432"/>
    </source>
</evidence>
<dbReference type="CDD" id="cd12114">
    <property type="entry name" value="A_NRPS_TlmIV_like"/>
    <property type="match status" value="1"/>
</dbReference>
<reference evidence="11" key="1">
    <citation type="journal article" date="2018" name="J. Ind. Microbiol. Biotechnol.">
        <title>Genome mining reveals uncommon alkylpyrones as type III PKS products from myxobacteria.</title>
        <authorList>
            <person name="Hug J.J."/>
            <person name="Panter F."/>
            <person name="Krug D."/>
            <person name="Muller R."/>
        </authorList>
    </citation>
    <scope>NUCLEOTIDE SEQUENCE</scope>
    <source>
        <strain evidence="11">MSr9315</strain>
    </source>
</reference>
<dbReference type="GO" id="GO:0016874">
    <property type="term" value="F:ligase activity"/>
    <property type="evidence" value="ECO:0007669"/>
    <property type="project" value="UniProtKB-KW"/>
</dbReference>
<dbReference type="Gene3D" id="3.30.559.10">
    <property type="entry name" value="Chloramphenicol acetyltransferase-like domain"/>
    <property type="match status" value="3"/>
</dbReference>
<dbReference type="SUPFAM" id="SSF47336">
    <property type="entry name" value="ACP-like"/>
    <property type="match status" value="2"/>
</dbReference>
<dbReference type="CDD" id="cd05930">
    <property type="entry name" value="A_NRPS"/>
    <property type="match status" value="1"/>
</dbReference>
<evidence type="ECO:0000256" key="4">
    <source>
        <dbReference type="ARBA" id="ARBA00022450"/>
    </source>
</evidence>
<dbReference type="Gene3D" id="1.10.1200.10">
    <property type="entry name" value="ACP-like"/>
    <property type="match status" value="2"/>
</dbReference>
<dbReference type="Gene3D" id="3.30.300.30">
    <property type="match status" value="3"/>
</dbReference>
<sequence>MIKAERLSRLSPEKRALVEKRLRGELHEGAAPSGIPRGPVGQPAPLSFSQQRLWFVQQLDRESVAYNETAALRLSGPLDVSAFERVIQEIVRRHEILRTTFAAPEGKPVQIVAEDARAQVVTVDLRPAPGADPEEEIRRRIEIEAARPFDLEIGPLLRVTLLALSPEDHVVVFANHHIVSDAWSRGILLREIAELYGAFSKGQPSPLPELSIHYVDFARWQRSTFDSDALKAQLGYWRRQLGGSLPILDLPTDRPRPATAAHRGGALPVHVPKPLVEALEALGRGERATLFMTVLAAFGVLLRRYSGQEDILIGAPTTTRSRAQLEPLIGFFVNSLVLRLDLSAAPSFRELLRQAREVATSAYANQDVPFERLVEELQPRRDPSRPPLFQAMLAMQNAPAQPLRIPGLSARLLEAHLLTARLDLTLDLAPTEDGLAGVIEYSAELFDAPTIERMAAHFLNLLRAIVADPDQPITDLPLLSADERRRLLVEWNDTALPCPDDRCFHELFEAQVERAPDAVAAVFEDRQLSYRELNAHANRLAHRLVALGVGPDVVVGLLMDRGLELLVSVLAVFKAGGAYLPLDPEHPAHRHLEVLARSGAPLVLTTGAYTASLSSALAGASIERRPEILPVEGAVTDALPAESPAPRVTPSHLAYVIYTSGSTGVPKGAMVEHRGMLNHLYAKVHTLHLGAGDCVAQNASQCFDISVWQMLSALLVGGRVRILPNEVAHAPRRLFEEVDRGGLSILEVVPSLLRMALDDLEAGGCARPRLDTLRWLVPTGEALPPELVNRWLSLFPAIPLLNAYGPTECSDDVAHHPIHAPLGRDVVHTPIGRPILNTQLYVLDHRLQPVPIGVAGELYVGGAGVGRGYLNDAQRTAEAFLEDPFSSRAGARFYRTGDLVRYRANGALEFLGRVDHQVKIRGYRIELGEIESALARVPGVREAVVTALDDASGSKQLVAYVVRRAQDELSRADLRGALGERLPAYMIPNVVVELDALPLTPNGKIDRRALPRPEGALAAPTVEFTAPRTHLEQQLAAIWGEVLSHERVGVHDDFFELGGHSLLAAQIVARARAALGVEIPLRRLLESPTIAGVASFLEEESAETPRDAALVLVPDEARRFEPFPLTDVQHAYWIGRRGIFELGNVACHFYVEFEARDLDLGRLSAAWQRVIARHEMLRAVVQPDGQQRILEHTAPYVIQVEDLTGEPAAAREARLEAIRRELSHQVLPADRWPLFDVRASRIDARRTRLHFSIDTLMADGTSKDLVIRDLSRWYADPDAELPPLSLSFRDYVLAMVADEGSDAYARSLAYWHDRLASLPPAPELPLAHDPGSIDATRFVRREAQLAPERWSRLKRRAQQAGLTPSGVVLAVYAEVLAAWSASPRFTLNLTLFNRQPVHPQVGEIVGDFTSLTMLAVDQQTDASFEVRAKRLQRQLWADLDHRRVSGVRVLRDLARRGVKAKMPVVFTSELGLDMADELAESQSFEGEVTYAITQTPQVWLDHQVRQLRGALNVSWDAVEELFPPGLLQDMFDAYVALLNRLADDERAWQQVERSLIPPRQLAARNEVNRTEAPVPAGLLHEPFLSQARERPEHPAVIDGDRILTYGELHARALSLGRELRARGLRPNQLAAVVMEKGWEQVVAVLAILIAGGAYLPIDPDLPADRVRFMLENGEVELALTQARVDERAAWPDAVARIRVDEEAPRSADAAPLEPTQAAGDLAYVIFTSGSTGLPKGVMIDHRGALNTVADVDGRFGVGPADRVLALSSLSFDLSVYDVFGTLAAGGTIVMPGEGAKRDAARWAEIIRRERVTVWSSVPALMEMLVAQAAGQPESLGGSLRLVMLSGDWIPVGLPDQIRALLPNATLISMGGATEASIWSILYPIGAVDPSWKSIPYGAPMVNQSFHVLDDAMAPRPTWVPGRLYIGGVGLAKGYWRDEEKTRARFVVHPKTGERLYHTGDLGRYLPDGNIEFLGREDFQVKIQGYRIELGEIEAMLGRHPDVREVAVSVAPDRSGARRLVAYVVPRATLDEAHEEAPAPGAGAPPALDVTAQGVIVDPIERLKFKLRRPALRDDLAEEGAIDLGAPAGSDDLLARFEARRSHQRFSAAPITLADFGVFLASLMEVSLNGLPKLRYPSAGGLYPVQIYLYIKRDRVEGVGEGTYYYHPRKHRLVPISRAASIDRTAYTDTNRSIFDSAAFAIFLMSKPAAIAPLYGELAGAFSLLEAGYLGQLLMTEAAEQGLGLCPVGSLDFERVRAHFALGADQVLLHSLLGGRALPPGAGAAERPAASHAGSPTEALVSALREHAERTLPDYMVPSAVMILPALPLTSNGKVDRRALPRPEQVEVERRNAYVAPRNEAEATLAGIWREVLNLAEVGVEDDFFEIGGDSLLAIRIISRAAKVGIRLTPLRFFESLTIARMLAADAPLAAPEASASGPVPLTQNQHESFDTHDPDRHLWNTSLLFKVHPSVVIDAALLERAAQGVVDHHDALRLRSIQEGSRWRQIIEPPGCPSRSFTRVDLSSLAETEQRPAMEAATFEIQGSLDLSEGPLLRVVLFDCGAGRPSFLYVIVHHTSVDAFSMDVLADDLMTAYQQLARSEELRLPPHTTPLKRFAERMHEHAQSEPSLREAEYWLSEPRLQVRRLPVDHPGGVHTGASASTLRASLDVDTSRRLFDAAPAYGASLEDLLLTALAHAFRRWSGNPTTLVDLVNNGRTTPFDDVDLSRTVGWFSYLTPMLLDAGEASDPKGAVRAVQRQHHGVPNRGFGYGLLRYVTEDPEIAARMRAAPRSEVFFNFRGGEAEAPRREAGAGELLGREPEVPYRHSQSVVRRHAFLINCQFEAGRLQIEWMYSRNLHRGSTVEALIARFFDALRELADHAGPSESSSAIGIGARA</sequence>
<dbReference type="InterPro" id="IPR023213">
    <property type="entry name" value="CAT-like_dom_sf"/>
</dbReference>
<dbReference type="InterPro" id="IPR000873">
    <property type="entry name" value="AMP-dep_synth/lig_dom"/>
</dbReference>